<keyword evidence="3" id="KW-0539">Nucleus</keyword>
<dbReference type="AlphaFoldDB" id="A0AA38RIQ9"/>
<feature type="compositionally biased region" description="Polar residues" evidence="4">
    <location>
        <begin position="128"/>
        <end position="144"/>
    </location>
</feature>
<dbReference type="GO" id="GO:0003677">
    <property type="term" value="F:DNA binding"/>
    <property type="evidence" value="ECO:0007669"/>
    <property type="project" value="InterPro"/>
</dbReference>
<gene>
    <name evidence="6" type="ORF">NKR23_g4531</name>
</gene>
<dbReference type="InterPro" id="IPR050613">
    <property type="entry name" value="Sec_Metabolite_Reg"/>
</dbReference>
<dbReference type="SMART" id="SM00066">
    <property type="entry name" value="GAL4"/>
    <property type="match status" value="1"/>
</dbReference>
<proteinExistence type="predicted"/>
<reference evidence="6" key="1">
    <citation type="submission" date="2022-07" db="EMBL/GenBank/DDBJ databases">
        <title>Fungi with potential for degradation of polypropylene.</title>
        <authorList>
            <person name="Gostincar C."/>
        </authorList>
    </citation>
    <scope>NUCLEOTIDE SEQUENCE</scope>
    <source>
        <strain evidence="6">EXF-13308</strain>
    </source>
</reference>
<sequence>MASIPVDFSSEPQRLSFQAIPDASVMKLTRGHSCVLCQQRKVRCDKNKPCANCVKAQVECKVVPPQPPRRRKKKPHERELVERLKKYESLLAQHGVNFEPIGYDFKVPDSAALDDVDEIEHGMGELKTSPSSTAPDFSSPSQSSHNVKSSKWFPYYKEFRITDDMLRDPSDSDEGPTMHSAFDTMFDNQDGFPFVIGGSTTSVTEFHPSAIQIFQLWQIYLNNVNPLLNITHTPTLQGQIIEAGANLSKISKPLEVLMFSIYFIAITSMPEDEVQSTFDEDKNHLISKYHHATQQALINAGFMRSPDFMVLQAYLMYLLSVRQYVDPRSLFCLIGIAVRMAQRIGLHRDGAQFGLSPFEVELRRRLWWQLVTFDKRIAEMTGSTITAISSSHGDCKWPLNINDTDLHVNAKDPPAPYAGPTELFFSLTRFELTAAAAPDGVRPVPNFRHMVKTRFQYSPSPSSPDIVTHVASQNLPQDLEGYCNYMESTYLKHCDPKIPFQFFTLMMTRQSLSKLRVVDYLCRHQNSEQRMDLALRDIIFEEAIRVVEYDNVVQSAESLRGFIWYTYMHFPFLAYIFLVSELRNVTTGELCERAWQAISENYDRRNLARNLRSPMLLALGGMMMKVWDAHESAELELGRTITPPKIITVLRELVGKSKKRSPAKGGPAGEPPASAPYTKAPFEAAPSAGQGMSSSGIDDAFMFPPAGAVNQFFGSVGLQDMDFGQMDWTSIMQGLASGGYGGGFGPGAFDVGAFPPPPGGPHGPVP</sequence>
<evidence type="ECO:0000313" key="6">
    <source>
        <dbReference type="EMBL" id="KAJ9149031.1"/>
    </source>
</evidence>
<dbReference type="Pfam" id="PF04082">
    <property type="entry name" value="Fungal_trans"/>
    <property type="match status" value="1"/>
</dbReference>
<evidence type="ECO:0000256" key="3">
    <source>
        <dbReference type="ARBA" id="ARBA00023242"/>
    </source>
</evidence>
<dbReference type="GO" id="GO:0008270">
    <property type="term" value="F:zinc ion binding"/>
    <property type="evidence" value="ECO:0007669"/>
    <property type="project" value="InterPro"/>
</dbReference>
<dbReference type="Proteomes" id="UP001174694">
    <property type="component" value="Unassembled WGS sequence"/>
</dbReference>
<dbReference type="Pfam" id="PF00172">
    <property type="entry name" value="Zn_clus"/>
    <property type="match status" value="1"/>
</dbReference>
<dbReference type="PANTHER" id="PTHR31001">
    <property type="entry name" value="UNCHARACTERIZED TRANSCRIPTIONAL REGULATORY PROTEIN"/>
    <property type="match status" value="1"/>
</dbReference>
<dbReference type="InterPro" id="IPR036864">
    <property type="entry name" value="Zn2-C6_fun-type_DNA-bd_sf"/>
</dbReference>
<evidence type="ECO:0000256" key="2">
    <source>
        <dbReference type="ARBA" id="ARBA00022723"/>
    </source>
</evidence>
<name>A0AA38RIQ9_9PEZI</name>
<keyword evidence="2" id="KW-0479">Metal-binding</keyword>
<dbReference type="Gene3D" id="4.10.240.10">
    <property type="entry name" value="Zn(2)-C6 fungal-type DNA-binding domain"/>
    <property type="match status" value="1"/>
</dbReference>
<dbReference type="InterPro" id="IPR001138">
    <property type="entry name" value="Zn2Cys6_DnaBD"/>
</dbReference>
<dbReference type="CDD" id="cd12148">
    <property type="entry name" value="fungal_TF_MHR"/>
    <property type="match status" value="1"/>
</dbReference>
<keyword evidence="7" id="KW-1185">Reference proteome</keyword>
<dbReference type="EMBL" id="JANBVO010000011">
    <property type="protein sequence ID" value="KAJ9149031.1"/>
    <property type="molecule type" value="Genomic_DNA"/>
</dbReference>
<dbReference type="SMART" id="SM00906">
    <property type="entry name" value="Fungal_trans"/>
    <property type="match status" value="1"/>
</dbReference>
<dbReference type="GO" id="GO:0005634">
    <property type="term" value="C:nucleus"/>
    <property type="evidence" value="ECO:0007669"/>
    <property type="project" value="UniProtKB-SubCell"/>
</dbReference>
<dbReference type="PANTHER" id="PTHR31001:SF45">
    <property type="entry name" value="ZN(II)2CYS6 TRANSCRIPTION FACTOR (EUROFUNG)"/>
    <property type="match status" value="1"/>
</dbReference>
<evidence type="ECO:0000256" key="1">
    <source>
        <dbReference type="ARBA" id="ARBA00004123"/>
    </source>
</evidence>
<evidence type="ECO:0000259" key="5">
    <source>
        <dbReference type="PROSITE" id="PS50048"/>
    </source>
</evidence>
<dbReference type="CDD" id="cd00067">
    <property type="entry name" value="GAL4"/>
    <property type="match status" value="1"/>
</dbReference>
<evidence type="ECO:0000313" key="7">
    <source>
        <dbReference type="Proteomes" id="UP001174694"/>
    </source>
</evidence>
<dbReference type="PROSITE" id="PS50048">
    <property type="entry name" value="ZN2_CY6_FUNGAL_2"/>
    <property type="match status" value="1"/>
</dbReference>
<organism evidence="6 7">
    <name type="scientific">Pleurostoma richardsiae</name>
    <dbReference type="NCBI Taxonomy" id="41990"/>
    <lineage>
        <taxon>Eukaryota</taxon>
        <taxon>Fungi</taxon>
        <taxon>Dikarya</taxon>
        <taxon>Ascomycota</taxon>
        <taxon>Pezizomycotina</taxon>
        <taxon>Sordariomycetes</taxon>
        <taxon>Sordariomycetidae</taxon>
        <taxon>Calosphaeriales</taxon>
        <taxon>Pleurostomataceae</taxon>
        <taxon>Pleurostoma</taxon>
    </lineage>
</organism>
<feature type="region of interest" description="Disordered" evidence="4">
    <location>
        <begin position="658"/>
        <end position="693"/>
    </location>
</feature>
<protein>
    <submittedName>
        <fullName evidence="6">C6 zinc finger domain-containing protein</fullName>
    </submittedName>
</protein>
<dbReference type="GO" id="GO:0000981">
    <property type="term" value="F:DNA-binding transcription factor activity, RNA polymerase II-specific"/>
    <property type="evidence" value="ECO:0007669"/>
    <property type="project" value="InterPro"/>
</dbReference>
<feature type="domain" description="Zn(2)-C6 fungal-type" evidence="5">
    <location>
        <begin position="33"/>
        <end position="62"/>
    </location>
</feature>
<evidence type="ECO:0000256" key="4">
    <source>
        <dbReference type="SAM" id="MobiDB-lite"/>
    </source>
</evidence>
<dbReference type="GO" id="GO:0006351">
    <property type="term" value="P:DNA-templated transcription"/>
    <property type="evidence" value="ECO:0007669"/>
    <property type="project" value="InterPro"/>
</dbReference>
<accession>A0AA38RIQ9</accession>
<feature type="region of interest" description="Disordered" evidence="4">
    <location>
        <begin position="124"/>
        <end position="144"/>
    </location>
</feature>
<dbReference type="SUPFAM" id="SSF57701">
    <property type="entry name" value="Zn2/Cys6 DNA-binding domain"/>
    <property type="match status" value="1"/>
</dbReference>
<dbReference type="InterPro" id="IPR007219">
    <property type="entry name" value="XnlR_reg_dom"/>
</dbReference>
<comment type="subcellular location">
    <subcellularLocation>
        <location evidence="1">Nucleus</location>
    </subcellularLocation>
</comment>
<comment type="caution">
    <text evidence="6">The sequence shown here is derived from an EMBL/GenBank/DDBJ whole genome shotgun (WGS) entry which is preliminary data.</text>
</comment>